<organism evidence="2 3">
    <name type="scientific">Apolygus lucorum</name>
    <name type="common">Small green plant bug</name>
    <name type="synonym">Lygocoris lucorum</name>
    <dbReference type="NCBI Taxonomy" id="248454"/>
    <lineage>
        <taxon>Eukaryota</taxon>
        <taxon>Metazoa</taxon>
        <taxon>Ecdysozoa</taxon>
        <taxon>Arthropoda</taxon>
        <taxon>Hexapoda</taxon>
        <taxon>Insecta</taxon>
        <taxon>Pterygota</taxon>
        <taxon>Neoptera</taxon>
        <taxon>Paraneoptera</taxon>
        <taxon>Hemiptera</taxon>
        <taxon>Heteroptera</taxon>
        <taxon>Panheteroptera</taxon>
        <taxon>Cimicomorpha</taxon>
        <taxon>Miridae</taxon>
        <taxon>Mirini</taxon>
        <taxon>Apolygus</taxon>
    </lineage>
</organism>
<evidence type="ECO:0000313" key="2">
    <source>
        <dbReference type="EMBL" id="KAF6200947.1"/>
    </source>
</evidence>
<reference evidence="2" key="1">
    <citation type="journal article" date="2021" name="Mol. Ecol. Resour.">
        <title>Apolygus lucorum genome provides insights into omnivorousness and mesophyll feeding.</title>
        <authorList>
            <person name="Liu Y."/>
            <person name="Liu H."/>
            <person name="Wang H."/>
            <person name="Huang T."/>
            <person name="Liu B."/>
            <person name="Yang B."/>
            <person name="Yin L."/>
            <person name="Li B."/>
            <person name="Zhang Y."/>
            <person name="Zhang S."/>
            <person name="Jiang F."/>
            <person name="Zhang X."/>
            <person name="Ren Y."/>
            <person name="Wang B."/>
            <person name="Wang S."/>
            <person name="Lu Y."/>
            <person name="Wu K."/>
            <person name="Fan W."/>
            <person name="Wang G."/>
        </authorList>
    </citation>
    <scope>NUCLEOTIDE SEQUENCE</scope>
    <source>
        <strain evidence="2">12Hb</strain>
    </source>
</reference>
<feature type="region of interest" description="Disordered" evidence="1">
    <location>
        <begin position="115"/>
        <end position="156"/>
    </location>
</feature>
<sequence length="205" mass="22737">MVGLAELEKLVQFGQSPGFNYSSYSKGVLAELDLKGSVTCTVNDVGELQIATDAIPLLPSTACEEQSEGLFQEAGVVANEIRIHDTTRSSPTAYEEFPGEERNLSAAFFNIEPPISHDRTEDLEEAGNDSRRAEPLHDAVQGDDKPGDDEPKPLGRRWSSLALRRVHLESFLERIPRMQSHYCRSSSTKTYLQSDIVSMAQFYAI</sequence>
<name>A0A8S9WW56_APOLU</name>
<protein>
    <submittedName>
        <fullName evidence="2">Uncharacterized protein</fullName>
    </submittedName>
</protein>
<keyword evidence="3" id="KW-1185">Reference proteome</keyword>
<dbReference type="AlphaFoldDB" id="A0A8S9WW56"/>
<dbReference type="EMBL" id="WIXP02000013">
    <property type="protein sequence ID" value="KAF6200947.1"/>
    <property type="molecule type" value="Genomic_DNA"/>
</dbReference>
<gene>
    <name evidence="2" type="ORF">GE061_005394</name>
</gene>
<proteinExistence type="predicted"/>
<dbReference type="OrthoDB" id="6772146at2759"/>
<accession>A0A8S9WW56</accession>
<evidence type="ECO:0000256" key="1">
    <source>
        <dbReference type="SAM" id="MobiDB-lite"/>
    </source>
</evidence>
<comment type="caution">
    <text evidence="2">The sequence shown here is derived from an EMBL/GenBank/DDBJ whole genome shotgun (WGS) entry which is preliminary data.</text>
</comment>
<feature type="compositionally biased region" description="Basic and acidic residues" evidence="1">
    <location>
        <begin position="128"/>
        <end position="153"/>
    </location>
</feature>
<evidence type="ECO:0000313" key="3">
    <source>
        <dbReference type="Proteomes" id="UP000466442"/>
    </source>
</evidence>
<dbReference type="Proteomes" id="UP000466442">
    <property type="component" value="Unassembled WGS sequence"/>
</dbReference>